<dbReference type="STRING" id="34475.A0A4Y9XLN5"/>
<accession>A0A4Y9XLN5</accession>
<organism evidence="2 3">
    <name type="scientific">Rhodofomes roseus</name>
    <dbReference type="NCBI Taxonomy" id="34475"/>
    <lineage>
        <taxon>Eukaryota</taxon>
        <taxon>Fungi</taxon>
        <taxon>Dikarya</taxon>
        <taxon>Basidiomycota</taxon>
        <taxon>Agaricomycotina</taxon>
        <taxon>Agaricomycetes</taxon>
        <taxon>Polyporales</taxon>
        <taxon>Rhodofomes</taxon>
    </lineage>
</organism>
<sequence>MDKANERRHNNSKKRQQPQNEDEEAEDLLGNVHTLSDFLEAAVEGMEQPDFEMKARVDVGNHAPVHLDTRKRADLVAEIAGERMMLHWTYEVKRERVRTADTVYRFSCAQSSEREQKKKTPKTSKPRAARRMERFPCDGWLHVTVASGSTEMILSVKHAVQHLAYVGIDLPDHWKQYIEKHARNQTPGE</sequence>
<feature type="region of interest" description="Disordered" evidence="1">
    <location>
        <begin position="1"/>
        <end position="25"/>
    </location>
</feature>
<evidence type="ECO:0000313" key="2">
    <source>
        <dbReference type="EMBL" id="TFY50628.1"/>
    </source>
</evidence>
<reference evidence="2 3" key="1">
    <citation type="submission" date="2019-01" db="EMBL/GenBank/DDBJ databases">
        <title>Genome sequencing of the rare red list fungi Fomitopsis rosea.</title>
        <authorList>
            <person name="Buettner E."/>
            <person name="Kellner H."/>
        </authorList>
    </citation>
    <scope>NUCLEOTIDE SEQUENCE [LARGE SCALE GENOMIC DNA]</scope>
    <source>
        <strain evidence="2 3">DSM 105464</strain>
    </source>
</reference>
<protein>
    <submittedName>
        <fullName evidence="2">Uncharacterized protein</fullName>
    </submittedName>
</protein>
<evidence type="ECO:0000256" key="1">
    <source>
        <dbReference type="SAM" id="MobiDB-lite"/>
    </source>
</evidence>
<feature type="non-terminal residue" evidence="2">
    <location>
        <position position="189"/>
    </location>
</feature>
<dbReference type="Proteomes" id="UP000298390">
    <property type="component" value="Unassembled WGS sequence"/>
</dbReference>
<proteinExistence type="predicted"/>
<gene>
    <name evidence="2" type="ORF">EVJ58_g10964</name>
</gene>
<dbReference type="EMBL" id="SEKV01001428">
    <property type="protein sequence ID" value="TFY50628.1"/>
    <property type="molecule type" value="Genomic_DNA"/>
</dbReference>
<feature type="region of interest" description="Disordered" evidence="1">
    <location>
        <begin position="109"/>
        <end position="129"/>
    </location>
</feature>
<comment type="caution">
    <text evidence="2">The sequence shown here is derived from an EMBL/GenBank/DDBJ whole genome shotgun (WGS) entry which is preliminary data.</text>
</comment>
<dbReference type="AlphaFoldDB" id="A0A4Y9XLN5"/>
<name>A0A4Y9XLN5_9APHY</name>
<feature type="compositionally biased region" description="Basic residues" evidence="1">
    <location>
        <begin position="119"/>
        <end position="129"/>
    </location>
</feature>
<evidence type="ECO:0000313" key="3">
    <source>
        <dbReference type="Proteomes" id="UP000298390"/>
    </source>
</evidence>